<protein>
    <submittedName>
        <fullName evidence="2">Uncharacterized protein</fullName>
    </submittedName>
</protein>
<dbReference type="EMBL" id="OZ021745">
    <property type="protein sequence ID" value="CAK9312396.1"/>
    <property type="molecule type" value="Genomic_DNA"/>
</dbReference>
<evidence type="ECO:0000313" key="2">
    <source>
        <dbReference type="EMBL" id="CAK9312396.1"/>
    </source>
</evidence>
<keyword evidence="1" id="KW-0472">Membrane</keyword>
<keyword evidence="1" id="KW-1133">Transmembrane helix</keyword>
<gene>
    <name evidence="2" type="ORF">CITCOLO1_LOCUS4082</name>
</gene>
<accession>A0ABP0XZP7</accession>
<proteinExistence type="predicted"/>
<reference evidence="2 3" key="1">
    <citation type="submission" date="2024-03" db="EMBL/GenBank/DDBJ databases">
        <authorList>
            <person name="Gkanogiannis A."/>
            <person name="Becerra Lopez-Lavalle L."/>
        </authorList>
    </citation>
    <scope>NUCLEOTIDE SEQUENCE [LARGE SCALE GENOMIC DNA]</scope>
</reference>
<keyword evidence="3" id="KW-1185">Reference proteome</keyword>
<keyword evidence="1" id="KW-0812">Transmembrane</keyword>
<evidence type="ECO:0000313" key="3">
    <source>
        <dbReference type="Proteomes" id="UP001642487"/>
    </source>
</evidence>
<name>A0ABP0XZP7_9ROSI</name>
<feature type="transmembrane region" description="Helical" evidence="1">
    <location>
        <begin position="38"/>
        <end position="57"/>
    </location>
</feature>
<dbReference type="Proteomes" id="UP001642487">
    <property type="component" value="Chromosome 11"/>
</dbReference>
<evidence type="ECO:0000256" key="1">
    <source>
        <dbReference type="SAM" id="Phobius"/>
    </source>
</evidence>
<organism evidence="2 3">
    <name type="scientific">Citrullus colocynthis</name>
    <name type="common">colocynth</name>
    <dbReference type="NCBI Taxonomy" id="252529"/>
    <lineage>
        <taxon>Eukaryota</taxon>
        <taxon>Viridiplantae</taxon>
        <taxon>Streptophyta</taxon>
        <taxon>Embryophyta</taxon>
        <taxon>Tracheophyta</taxon>
        <taxon>Spermatophyta</taxon>
        <taxon>Magnoliopsida</taxon>
        <taxon>eudicotyledons</taxon>
        <taxon>Gunneridae</taxon>
        <taxon>Pentapetalae</taxon>
        <taxon>rosids</taxon>
        <taxon>fabids</taxon>
        <taxon>Cucurbitales</taxon>
        <taxon>Cucurbitaceae</taxon>
        <taxon>Benincaseae</taxon>
        <taxon>Citrullus</taxon>
    </lineage>
</organism>
<sequence>MMTPKLTTCIRVELKGIVGGSSLGNSDPTFYLNNCFRHSFNCISILLICFLISFSLLDFRVLKVSSISSKEEPCFMVYSEFHR</sequence>